<reference evidence="2" key="1">
    <citation type="journal article" date="2019" name="Int. J. Syst. Evol. Microbiol.">
        <title>The Global Catalogue of Microorganisms (GCM) 10K type strain sequencing project: providing services to taxonomists for standard genome sequencing and annotation.</title>
        <authorList>
            <consortium name="The Broad Institute Genomics Platform"/>
            <consortium name="The Broad Institute Genome Sequencing Center for Infectious Disease"/>
            <person name="Wu L."/>
            <person name="Ma J."/>
        </authorList>
    </citation>
    <scope>NUCLEOTIDE SEQUENCE [LARGE SCALE GENOMIC DNA]</scope>
    <source>
        <strain evidence="2">JCM 4855</strain>
    </source>
</reference>
<comment type="caution">
    <text evidence="1">The sequence shown here is derived from an EMBL/GenBank/DDBJ whole genome shotgun (WGS) entry which is preliminary data.</text>
</comment>
<sequence>MISAFRKSVRDAARCPTGSAQFPAELEITRHLSPLDPLPVREAVGMIAELLGDPLIG</sequence>
<name>A0ABW2E010_9ACTN</name>
<proteinExistence type="predicted"/>
<accession>A0ABW2E010</accession>
<dbReference type="RefSeq" id="WP_189869547.1">
    <property type="nucleotide sequence ID" value="NZ_BMWA01000004.1"/>
</dbReference>
<evidence type="ECO:0000313" key="1">
    <source>
        <dbReference type="EMBL" id="MFC7013314.1"/>
    </source>
</evidence>
<protein>
    <submittedName>
        <fullName evidence="1">Uncharacterized protein</fullName>
    </submittedName>
</protein>
<dbReference type="EMBL" id="JBHSYM010000030">
    <property type="protein sequence ID" value="MFC7013314.1"/>
    <property type="molecule type" value="Genomic_DNA"/>
</dbReference>
<dbReference type="Proteomes" id="UP001596409">
    <property type="component" value="Unassembled WGS sequence"/>
</dbReference>
<organism evidence="1 2">
    <name type="scientific">Streptomyces viridiviolaceus</name>
    <dbReference type="NCBI Taxonomy" id="68282"/>
    <lineage>
        <taxon>Bacteria</taxon>
        <taxon>Bacillati</taxon>
        <taxon>Actinomycetota</taxon>
        <taxon>Actinomycetes</taxon>
        <taxon>Kitasatosporales</taxon>
        <taxon>Streptomycetaceae</taxon>
        <taxon>Streptomyces</taxon>
    </lineage>
</organism>
<keyword evidence="2" id="KW-1185">Reference proteome</keyword>
<evidence type="ECO:0000313" key="2">
    <source>
        <dbReference type="Proteomes" id="UP001596409"/>
    </source>
</evidence>
<gene>
    <name evidence="1" type="ORF">ACFQMH_16650</name>
</gene>